<evidence type="ECO:0000256" key="3">
    <source>
        <dbReference type="ARBA" id="ARBA00023163"/>
    </source>
</evidence>
<keyword evidence="3" id="KW-0804">Transcription</keyword>
<proteinExistence type="predicted"/>
<dbReference type="InterPro" id="IPR036388">
    <property type="entry name" value="WH-like_DNA-bd_sf"/>
</dbReference>
<dbReference type="RefSeq" id="WP_185258662.1">
    <property type="nucleotide sequence ID" value="NZ_AP023368.1"/>
</dbReference>
<evidence type="ECO:0000313" key="5">
    <source>
        <dbReference type="EMBL" id="BCJ98326.1"/>
    </source>
</evidence>
<evidence type="ECO:0000256" key="1">
    <source>
        <dbReference type="ARBA" id="ARBA00023015"/>
    </source>
</evidence>
<dbReference type="PRINTS" id="PR00598">
    <property type="entry name" value="HTHMARR"/>
</dbReference>
<keyword evidence="6" id="KW-1185">Reference proteome</keyword>
<evidence type="ECO:0000256" key="2">
    <source>
        <dbReference type="ARBA" id="ARBA00023125"/>
    </source>
</evidence>
<dbReference type="SUPFAM" id="SSF46785">
    <property type="entry name" value="Winged helix' DNA-binding domain"/>
    <property type="match status" value="1"/>
</dbReference>
<dbReference type="Proteomes" id="UP000515703">
    <property type="component" value="Chromosome"/>
</dbReference>
<dbReference type="Gene3D" id="1.10.10.10">
    <property type="entry name" value="Winged helix-like DNA-binding domain superfamily/Winged helix DNA-binding domain"/>
    <property type="match status" value="1"/>
</dbReference>
<dbReference type="KEGG" id="acht:bsdcttw_13670"/>
<dbReference type="GO" id="GO:0003677">
    <property type="term" value="F:DNA binding"/>
    <property type="evidence" value="ECO:0007669"/>
    <property type="project" value="UniProtKB-KW"/>
</dbReference>
<feature type="domain" description="HTH marR-type" evidence="4">
    <location>
        <begin position="13"/>
        <end position="164"/>
    </location>
</feature>
<dbReference type="EMBL" id="AP023368">
    <property type="protein sequence ID" value="BCJ98326.1"/>
    <property type="molecule type" value="Genomic_DNA"/>
</dbReference>
<evidence type="ECO:0000313" key="6">
    <source>
        <dbReference type="Proteomes" id="UP000515703"/>
    </source>
</evidence>
<protein>
    <submittedName>
        <fullName evidence="5">Transcriptional regulator</fullName>
    </submittedName>
</protein>
<dbReference type="PROSITE" id="PS50995">
    <property type="entry name" value="HTH_MARR_2"/>
    <property type="match status" value="1"/>
</dbReference>
<sequence>MIMADIRDDSNQEGTMIQELFTSFNNVRKLMGKLHNNRTLYPGEFMMLGAINHGVCKHGGQDVKNEDIRKEGEPGIRVSELCKMVHSTKSATSKMLKGLEEKNYIERITDTRDRRVVYIVLTETGKNIIQDSTRQLHEFTDKTVKKMGEDDTKTLILMLGRLYEAMNQVLKEAREDDAS</sequence>
<keyword evidence="2" id="KW-0238">DNA-binding</keyword>
<dbReference type="AlphaFoldDB" id="A0A7I8DPW9"/>
<dbReference type="Pfam" id="PF01047">
    <property type="entry name" value="MarR"/>
    <property type="match status" value="1"/>
</dbReference>
<organism evidence="5 6">
    <name type="scientific">Anaerocolumna chitinilytica</name>
    <dbReference type="NCBI Taxonomy" id="1727145"/>
    <lineage>
        <taxon>Bacteria</taxon>
        <taxon>Bacillati</taxon>
        <taxon>Bacillota</taxon>
        <taxon>Clostridia</taxon>
        <taxon>Lachnospirales</taxon>
        <taxon>Lachnospiraceae</taxon>
        <taxon>Anaerocolumna</taxon>
    </lineage>
</organism>
<dbReference type="InterPro" id="IPR000835">
    <property type="entry name" value="HTH_MarR-typ"/>
</dbReference>
<keyword evidence="1" id="KW-0805">Transcription regulation</keyword>
<reference evidence="5 6" key="2">
    <citation type="submission" date="2020-08" db="EMBL/GenBank/DDBJ databases">
        <authorList>
            <person name="Ueki A."/>
            <person name="Tonouchi A."/>
        </authorList>
    </citation>
    <scope>NUCLEOTIDE SEQUENCE [LARGE SCALE GENOMIC DNA]</scope>
    <source>
        <strain evidence="5 6">CTTW</strain>
    </source>
</reference>
<dbReference type="InterPro" id="IPR036390">
    <property type="entry name" value="WH_DNA-bd_sf"/>
</dbReference>
<gene>
    <name evidence="5" type="ORF">bsdcttw_13670</name>
</gene>
<dbReference type="PANTHER" id="PTHR42756">
    <property type="entry name" value="TRANSCRIPTIONAL REGULATOR, MARR"/>
    <property type="match status" value="1"/>
</dbReference>
<name>A0A7I8DPW9_9FIRM</name>
<dbReference type="SMART" id="SM00347">
    <property type="entry name" value="HTH_MARR"/>
    <property type="match status" value="1"/>
</dbReference>
<reference evidence="5 6" key="1">
    <citation type="submission" date="2020-08" db="EMBL/GenBank/DDBJ databases">
        <title>Draft genome sequencing of an Anaerocolumna strain isolated from anoxic soil subjected to BSD treatment.</title>
        <authorList>
            <person name="Uek A."/>
            <person name="Tonouchi A."/>
        </authorList>
    </citation>
    <scope>NUCLEOTIDE SEQUENCE [LARGE SCALE GENOMIC DNA]</scope>
    <source>
        <strain evidence="5 6">CTTW</strain>
    </source>
</reference>
<accession>A0A7I8DPW9</accession>
<evidence type="ECO:0000259" key="4">
    <source>
        <dbReference type="PROSITE" id="PS50995"/>
    </source>
</evidence>
<dbReference type="PANTHER" id="PTHR42756:SF1">
    <property type="entry name" value="TRANSCRIPTIONAL REPRESSOR OF EMRAB OPERON"/>
    <property type="match status" value="1"/>
</dbReference>
<dbReference type="GO" id="GO:0003700">
    <property type="term" value="F:DNA-binding transcription factor activity"/>
    <property type="evidence" value="ECO:0007669"/>
    <property type="project" value="InterPro"/>
</dbReference>